<dbReference type="GO" id="GO:0005886">
    <property type="term" value="C:plasma membrane"/>
    <property type="evidence" value="ECO:0007669"/>
    <property type="project" value="UniProtKB-SubCell"/>
</dbReference>
<comment type="subcellular location">
    <subcellularLocation>
        <location evidence="1">Cell membrane</location>
        <topology evidence="1">Multi-pass membrane protein</topology>
    </subcellularLocation>
</comment>
<evidence type="ECO:0000259" key="7">
    <source>
        <dbReference type="PROSITE" id="PS50850"/>
    </source>
</evidence>
<comment type="caution">
    <text evidence="8">The sequence shown here is derived from an EMBL/GenBank/DDBJ whole genome shotgun (WGS) entry which is preliminary data.</text>
</comment>
<dbReference type="EMBL" id="BEXA01000005">
    <property type="protein sequence ID" value="GAY73908.1"/>
    <property type="molecule type" value="Genomic_DNA"/>
</dbReference>
<evidence type="ECO:0000313" key="9">
    <source>
        <dbReference type="Proteomes" id="UP000286974"/>
    </source>
</evidence>
<evidence type="ECO:0000256" key="3">
    <source>
        <dbReference type="ARBA" id="ARBA00022692"/>
    </source>
</evidence>
<dbReference type="PROSITE" id="PS50850">
    <property type="entry name" value="MFS"/>
    <property type="match status" value="1"/>
</dbReference>
<evidence type="ECO:0000256" key="6">
    <source>
        <dbReference type="SAM" id="Phobius"/>
    </source>
</evidence>
<dbReference type="Proteomes" id="UP000286974">
    <property type="component" value="Unassembled WGS sequence"/>
</dbReference>
<organism evidence="8 9">
    <name type="scientific">Lentilactobacillus kosonis</name>
    <dbReference type="NCBI Taxonomy" id="2810561"/>
    <lineage>
        <taxon>Bacteria</taxon>
        <taxon>Bacillati</taxon>
        <taxon>Bacillota</taxon>
        <taxon>Bacilli</taxon>
        <taxon>Lactobacillales</taxon>
        <taxon>Lactobacillaceae</taxon>
        <taxon>Lentilactobacillus</taxon>
    </lineage>
</organism>
<dbReference type="Gene3D" id="1.20.1720.10">
    <property type="entry name" value="Multidrug resistance protein D"/>
    <property type="match status" value="1"/>
</dbReference>
<dbReference type="GO" id="GO:0022857">
    <property type="term" value="F:transmembrane transporter activity"/>
    <property type="evidence" value="ECO:0007669"/>
    <property type="project" value="InterPro"/>
</dbReference>
<gene>
    <name evidence="8" type="ORF">NBRC111893_2054</name>
</gene>
<evidence type="ECO:0000256" key="1">
    <source>
        <dbReference type="ARBA" id="ARBA00004651"/>
    </source>
</evidence>
<dbReference type="InterPro" id="IPR036259">
    <property type="entry name" value="MFS_trans_sf"/>
</dbReference>
<feature type="transmembrane region" description="Helical" evidence="6">
    <location>
        <begin position="16"/>
        <end position="42"/>
    </location>
</feature>
<dbReference type="PANTHER" id="PTHR42718">
    <property type="entry name" value="MAJOR FACILITATOR SUPERFAMILY MULTIDRUG TRANSPORTER MFSC"/>
    <property type="match status" value="1"/>
</dbReference>
<feature type="transmembrane region" description="Helical" evidence="6">
    <location>
        <begin position="54"/>
        <end position="76"/>
    </location>
</feature>
<keyword evidence="4 6" id="KW-1133">Transmembrane helix</keyword>
<dbReference type="AlphaFoldDB" id="A0A401FNR5"/>
<dbReference type="InterPro" id="IPR011701">
    <property type="entry name" value="MFS"/>
</dbReference>
<evidence type="ECO:0000313" key="8">
    <source>
        <dbReference type="EMBL" id="GAY73908.1"/>
    </source>
</evidence>
<keyword evidence="3 6" id="KW-0812">Transmembrane</keyword>
<keyword evidence="2" id="KW-0813">Transport</keyword>
<accession>A0A401FNR5</accession>
<feature type="domain" description="Major facilitator superfamily (MFS) profile" evidence="7">
    <location>
        <begin position="18"/>
        <end position="113"/>
    </location>
</feature>
<evidence type="ECO:0000256" key="2">
    <source>
        <dbReference type="ARBA" id="ARBA00022448"/>
    </source>
</evidence>
<keyword evidence="5 6" id="KW-0472">Membrane</keyword>
<dbReference type="InterPro" id="IPR020846">
    <property type="entry name" value="MFS_dom"/>
</dbReference>
<dbReference type="SUPFAM" id="SSF103473">
    <property type="entry name" value="MFS general substrate transporter"/>
    <property type="match status" value="1"/>
</dbReference>
<keyword evidence="9" id="KW-1185">Reference proteome</keyword>
<protein>
    <submittedName>
        <fullName evidence="8">Multidrug resistance protein</fullName>
    </submittedName>
</protein>
<feature type="transmembrane region" description="Helical" evidence="6">
    <location>
        <begin position="83"/>
        <end position="107"/>
    </location>
</feature>
<sequence length="113" mass="12356">MSEKALDIHGKPYSRALMVATIVFGSFITILSSTMLATAYPALMKAFDASTSTIQWLTTGFMMVNGVMIPITAWLLNRFSSKTLYMTAMTLFLVGTVLAFVATDFIVRSLLAV</sequence>
<proteinExistence type="predicted"/>
<name>A0A401FNR5_9LACO</name>
<dbReference type="Pfam" id="PF07690">
    <property type="entry name" value="MFS_1"/>
    <property type="match status" value="1"/>
</dbReference>
<dbReference type="PANTHER" id="PTHR42718:SF24">
    <property type="entry name" value="MAJOR FACILITATOR SUPERFAMILY (MFS) PROFILE DOMAIN-CONTAINING PROTEIN"/>
    <property type="match status" value="1"/>
</dbReference>
<evidence type="ECO:0000256" key="5">
    <source>
        <dbReference type="ARBA" id="ARBA00023136"/>
    </source>
</evidence>
<evidence type="ECO:0000256" key="4">
    <source>
        <dbReference type="ARBA" id="ARBA00022989"/>
    </source>
</evidence>
<reference evidence="8 9" key="1">
    <citation type="submission" date="2017-11" db="EMBL/GenBank/DDBJ databases">
        <title>Draft Genome Sequence of Lactobacillus curieae NBRC 111893 isolated from Koso, a Japanese sugar-Vegetable Fermented Beverage.</title>
        <authorList>
            <person name="Chiou T.Y."/>
            <person name="Oshima K."/>
            <person name="Suda W."/>
            <person name="Hattori M."/>
            <person name="Takahashi T."/>
        </authorList>
    </citation>
    <scope>NUCLEOTIDE SEQUENCE [LARGE SCALE GENOMIC DNA]</scope>
    <source>
        <strain evidence="8 9">NBRC111893</strain>
    </source>
</reference>